<gene>
    <name evidence="2" type="ORF">L7E55_00935</name>
</gene>
<accession>A0A9X4H029</accession>
<organism evidence="2 3">
    <name type="scientific">Pelotomaculum isophthalicicum JI</name>
    <dbReference type="NCBI Taxonomy" id="947010"/>
    <lineage>
        <taxon>Bacteria</taxon>
        <taxon>Bacillati</taxon>
        <taxon>Bacillota</taxon>
        <taxon>Clostridia</taxon>
        <taxon>Eubacteriales</taxon>
        <taxon>Desulfotomaculaceae</taxon>
        <taxon>Pelotomaculum</taxon>
    </lineage>
</organism>
<keyword evidence="1" id="KW-0808">Transferase</keyword>
<comment type="similarity">
    <text evidence="1">Belongs to the FPP/GGPP synthase family.</text>
</comment>
<dbReference type="CDD" id="cd00867">
    <property type="entry name" value="Trans_IPPS"/>
    <property type="match status" value="1"/>
</dbReference>
<comment type="caution">
    <text evidence="2">The sequence shown here is derived from an EMBL/GenBank/DDBJ whole genome shotgun (WGS) entry which is preliminary data.</text>
</comment>
<dbReference type="GO" id="GO:0008299">
    <property type="term" value="P:isoprenoid biosynthetic process"/>
    <property type="evidence" value="ECO:0007669"/>
    <property type="project" value="InterPro"/>
</dbReference>
<dbReference type="EMBL" id="JAKOAV010000001">
    <property type="protein sequence ID" value="MDF9406936.1"/>
    <property type="molecule type" value="Genomic_DNA"/>
</dbReference>
<evidence type="ECO:0000313" key="2">
    <source>
        <dbReference type="EMBL" id="MDF9406936.1"/>
    </source>
</evidence>
<dbReference type="SUPFAM" id="SSF48576">
    <property type="entry name" value="Terpenoid synthases"/>
    <property type="match status" value="1"/>
</dbReference>
<dbReference type="InterPro" id="IPR000092">
    <property type="entry name" value="Polyprenyl_synt"/>
</dbReference>
<name>A0A9X4H029_9FIRM</name>
<protein>
    <submittedName>
        <fullName evidence="2">Polyprenyl synthetase family protein</fullName>
    </submittedName>
</protein>
<dbReference type="Gene3D" id="1.10.600.10">
    <property type="entry name" value="Farnesyl Diphosphate Synthase"/>
    <property type="match status" value="1"/>
</dbReference>
<reference evidence="2" key="1">
    <citation type="submission" date="2022-02" db="EMBL/GenBank/DDBJ databases">
        <authorList>
            <person name="Leng L."/>
        </authorList>
    </citation>
    <scope>NUCLEOTIDE SEQUENCE</scope>
    <source>
        <strain evidence="2">JI</strain>
    </source>
</reference>
<evidence type="ECO:0000256" key="1">
    <source>
        <dbReference type="RuleBase" id="RU004466"/>
    </source>
</evidence>
<dbReference type="RefSeq" id="WP_277442079.1">
    <property type="nucleotide sequence ID" value="NZ_JAKOAV010000001.1"/>
</dbReference>
<sequence>MLRTILGPIAADLENVYCILRKEFPLIIGQAGDLTRLEHLSVNTAIRPALVILSSRIYDGNPEKTAVLAAVFQFIYLASKVQENISKADPVVSSEISDYRDKKGFSVLLGDYLYSKSTFLLIESGITGMICAMAEIVCQVHEGLLFKEKLTGFNPASKAFHDIVRKETAELFAGCCLLGARLAGAVVEDQEIMRRFGLNLGMAFGLSELGVAVEQTSFYTENALEYLLLAPARPEKIVLEQLVNMLSGSETKIRRMVG</sequence>
<dbReference type="GO" id="GO:0004659">
    <property type="term" value="F:prenyltransferase activity"/>
    <property type="evidence" value="ECO:0007669"/>
    <property type="project" value="InterPro"/>
</dbReference>
<dbReference type="AlphaFoldDB" id="A0A9X4H029"/>
<dbReference type="InterPro" id="IPR008949">
    <property type="entry name" value="Isoprenoid_synthase_dom_sf"/>
</dbReference>
<dbReference type="Proteomes" id="UP001154312">
    <property type="component" value="Unassembled WGS sequence"/>
</dbReference>
<evidence type="ECO:0000313" key="3">
    <source>
        <dbReference type="Proteomes" id="UP001154312"/>
    </source>
</evidence>
<dbReference type="Pfam" id="PF00348">
    <property type="entry name" value="polyprenyl_synt"/>
    <property type="match status" value="1"/>
</dbReference>
<proteinExistence type="inferred from homology"/>
<keyword evidence="3" id="KW-1185">Reference proteome</keyword>